<dbReference type="PANTHER" id="PTHR12934">
    <property type="entry name" value="50S RIBOSOMAL PROTEIN L15"/>
    <property type="match status" value="1"/>
</dbReference>
<gene>
    <name evidence="6" type="ORF">DRE_01800</name>
</gene>
<dbReference type="InterPro" id="IPR021131">
    <property type="entry name" value="Ribosomal_uL15/eL18"/>
</dbReference>
<feature type="compositionally biased region" description="Basic and acidic residues" evidence="4">
    <location>
        <begin position="269"/>
        <end position="288"/>
    </location>
</feature>
<sequence>MIPSATALRALRQTLRQLSIAPVTRPSSSSVTPSIFALPLGQQVRHASLLGNLRDVRSSFTHKKRVGRGPSSGKGKTSGRGHKGQGQRGGHRPKNFEGGQTPQWITNPPRGKNFKNPLMKHYSELNLCTVQRWIEQGRLDPTQPITLKELYESRAVHGIKDGVKLLAREADELKVPITIIVNKASRQAIEKVEAIGGKIETRFYTREGIRFVTRPHLFPDGHRLARPTSRFDIEYYRDPAHRGYLVPTVLSGESPSLYWYKKHVKSVEEREKEKEERQKRTPEEVEAARRKKEIRKAQALNRVF</sequence>
<evidence type="ECO:0000313" key="7">
    <source>
        <dbReference type="Proteomes" id="UP000024837"/>
    </source>
</evidence>
<dbReference type="NCBIfam" id="TIGR01071">
    <property type="entry name" value="rplO_bact"/>
    <property type="match status" value="1"/>
</dbReference>
<dbReference type="GO" id="GO:0006412">
    <property type="term" value="P:translation"/>
    <property type="evidence" value="ECO:0007669"/>
    <property type="project" value="InterPro"/>
</dbReference>
<dbReference type="SUPFAM" id="SSF52080">
    <property type="entry name" value="Ribosomal proteins L15p and L18e"/>
    <property type="match status" value="1"/>
</dbReference>
<feature type="domain" description="Large ribosomal subunit protein uL15/eL18" evidence="5">
    <location>
        <begin position="124"/>
        <end position="200"/>
    </location>
</feature>
<evidence type="ECO:0000313" key="6">
    <source>
        <dbReference type="EMBL" id="EWC48578.1"/>
    </source>
</evidence>
<keyword evidence="3" id="KW-0687">Ribonucleoprotein</keyword>
<dbReference type="Gene3D" id="3.100.10.10">
    <property type="match status" value="1"/>
</dbReference>
<keyword evidence="7" id="KW-1185">Reference proteome</keyword>
<dbReference type="HOGENOM" id="CLU_055188_5_0_1"/>
<feature type="compositionally biased region" description="Basic residues" evidence="4">
    <location>
        <begin position="77"/>
        <end position="93"/>
    </location>
</feature>
<evidence type="ECO:0000256" key="4">
    <source>
        <dbReference type="SAM" id="MobiDB-lite"/>
    </source>
</evidence>
<comment type="similarity">
    <text evidence="1">Belongs to the universal ribosomal protein uL15 family.</text>
</comment>
<dbReference type="InterPro" id="IPR030878">
    <property type="entry name" value="Ribosomal_uL15"/>
</dbReference>
<dbReference type="EMBL" id="KI966372">
    <property type="protein sequence ID" value="EWC48578.1"/>
    <property type="molecule type" value="Genomic_DNA"/>
</dbReference>
<reference evidence="6 7" key="1">
    <citation type="submission" date="2013-05" db="EMBL/GenBank/DDBJ databases">
        <title>Drechslerella stenobrocha genome reveals carnivorous origination and mechanical trapping mechanism of predatory fungi.</title>
        <authorList>
            <person name="Liu X."/>
            <person name="Zhang W."/>
            <person name="Liu K."/>
        </authorList>
    </citation>
    <scope>NUCLEOTIDE SEQUENCE [LARGE SCALE GENOMIC DNA]</scope>
    <source>
        <strain evidence="6 7">248</strain>
    </source>
</reference>
<dbReference type="PANTHER" id="PTHR12934:SF11">
    <property type="entry name" value="LARGE RIBOSOMAL SUBUNIT PROTEIN UL15M"/>
    <property type="match status" value="1"/>
</dbReference>
<accession>W7I8G2</accession>
<name>W7I8G2_9PEZI</name>
<dbReference type="AlphaFoldDB" id="W7I8G2"/>
<dbReference type="GO" id="GO:0005762">
    <property type="term" value="C:mitochondrial large ribosomal subunit"/>
    <property type="evidence" value="ECO:0007669"/>
    <property type="project" value="TreeGrafter"/>
</dbReference>
<dbReference type="OrthoDB" id="361383at2759"/>
<evidence type="ECO:0000256" key="1">
    <source>
        <dbReference type="ARBA" id="ARBA00007320"/>
    </source>
</evidence>
<proteinExistence type="inferred from homology"/>
<dbReference type="Proteomes" id="UP000024837">
    <property type="component" value="Unassembled WGS sequence"/>
</dbReference>
<evidence type="ECO:0000259" key="5">
    <source>
        <dbReference type="Pfam" id="PF00828"/>
    </source>
</evidence>
<feature type="region of interest" description="Disordered" evidence="4">
    <location>
        <begin position="269"/>
        <end position="290"/>
    </location>
</feature>
<protein>
    <recommendedName>
        <fullName evidence="5">Large ribosomal subunit protein uL15/eL18 domain-containing protein</fullName>
    </recommendedName>
</protein>
<evidence type="ECO:0000256" key="3">
    <source>
        <dbReference type="ARBA" id="ARBA00023274"/>
    </source>
</evidence>
<dbReference type="InterPro" id="IPR036227">
    <property type="entry name" value="Ribosomal_uL15/eL18_sf"/>
</dbReference>
<dbReference type="Pfam" id="PF00828">
    <property type="entry name" value="Ribosomal_L27A"/>
    <property type="match status" value="1"/>
</dbReference>
<evidence type="ECO:0000256" key="2">
    <source>
        <dbReference type="ARBA" id="ARBA00022980"/>
    </source>
</evidence>
<organism evidence="6 7">
    <name type="scientific">Drechslerella stenobrocha 248</name>
    <dbReference type="NCBI Taxonomy" id="1043628"/>
    <lineage>
        <taxon>Eukaryota</taxon>
        <taxon>Fungi</taxon>
        <taxon>Dikarya</taxon>
        <taxon>Ascomycota</taxon>
        <taxon>Pezizomycotina</taxon>
        <taxon>Orbiliomycetes</taxon>
        <taxon>Orbiliales</taxon>
        <taxon>Orbiliaceae</taxon>
        <taxon>Drechslerella</taxon>
    </lineage>
</organism>
<dbReference type="HAMAP" id="MF_01341">
    <property type="entry name" value="Ribosomal_uL15"/>
    <property type="match status" value="1"/>
</dbReference>
<keyword evidence="2" id="KW-0689">Ribosomal protein</keyword>
<feature type="region of interest" description="Disordered" evidence="4">
    <location>
        <begin position="58"/>
        <end position="113"/>
    </location>
</feature>
<dbReference type="InterPro" id="IPR005749">
    <property type="entry name" value="Ribosomal_uL15_bac-type"/>
</dbReference>
<dbReference type="GO" id="GO:0003735">
    <property type="term" value="F:structural constituent of ribosome"/>
    <property type="evidence" value="ECO:0007669"/>
    <property type="project" value="InterPro"/>
</dbReference>